<dbReference type="PROSITE" id="PS50847">
    <property type="entry name" value="GRAM_POS_ANCHORING"/>
    <property type="match status" value="1"/>
</dbReference>
<keyword evidence="10" id="KW-1185">Reference proteome</keyword>
<dbReference type="NCBIfam" id="NF041527">
    <property type="entry name" value="SCO1860_LAETG"/>
    <property type="match status" value="1"/>
</dbReference>
<evidence type="ECO:0000256" key="7">
    <source>
        <dbReference type="SAM" id="SignalP"/>
    </source>
</evidence>
<feature type="region of interest" description="Disordered" evidence="5">
    <location>
        <begin position="253"/>
        <end position="279"/>
    </location>
</feature>
<keyword evidence="6" id="KW-1133">Transmembrane helix</keyword>
<feature type="chain" id="PRO_5010261691" evidence="7">
    <location>
        <begin position="39"/>
        <end position="317"/>
    </location>
</feature>
<keyword evidence="6" id="KW-0812">Transmembrane</keyword>
<evidence type="ECO:0000256" key="1">
    <source>
        <dbReference type="ARBA" id="ARBA00022512"/>
    </source>
</evidence>
<evidence type="ECO:0000256" key="3">
    <source>
        <dbReference type="ARBA" id="ARBA00022729"/>
    </source>
</evidence>
<protein>
    <submittedName>
        <fullName evidence="9">Putative secreted protein</fullName>
    </submittedName>
</protein>
<proteinExistence type="predicted"/>
<accession>A0A1R1SGW3</accession>
<feature type="domain" description="Gram-positive cocci surface proteins LPxTG" evidence="8">
    <location>
        <begin position="275"/>
        <end position="315"/>
    </location>
</feature>
<organism evidence="9 10">
    <name type="scientific">Streptomyces sparsogenes DSM 40356</name>
    <dbReference type="NCBI Taxonomy" id="1331668"/>
    <lineage>
        <taxon>Bacteria</taxon>
        <taxon>Bacillati</taxon>
        <taxon>Actinomycetota</taxon>
        <taxon>Actinomycetes</taxon>
        <taxon>Kitasatosporales</taxon>
        <taxon>Streptomycetaceae</taxon>
        <taxon>Streptomyces</taxon>
    </lineage>
</organism>
<dbReference type="Proteomes" id="UP000186168">
    <property type="component" value="Unassembled WGS sequence"/>
</dbReference>
<evidence type="ECO:0000313" key="10">
    <source>
        <dbReference type="Proteomes" id="UP000186168"/>
    </source>
</evidence>
<keyword evidence="6" id="KW-0472">Membrane</keyword>
<name>A0A1R1SGW3_9ACTN</name>
<comment type="caution">
    <text evidence="9">The sequence shown here is derived from an EMBL/GenBank/DDBJ whole genome shotgun (WGS) entry which is preliminary data.</text>
</comment>
<dbReference type="AlphaFoldDB" id="A0A1R1SGW3"/>
<reference evidence="9 10" key="1">
    <citation type="submission" date="2013-05" db="EMBL/GenBank/DDBJ databases">
        <title>Genome sequence of Streptomyces sparsogenes DSM 40356.</title>
        <authorList>
            <person name="Coyne S."/>
            <person name="Seebeck F.P."/>
        </authorList>
    </citation>
    <scope>NUCLEOTIDE SEQUENCE [LARGE SCALE GENOMIC DNA]</scope>
    <source>
        <strain evidence="9 10">DSM 40356</strain>
    </source>
</reference>
<feature type="signal peptide" evidence="7">
    <location>
        <begin position="1"/>
        <end position="38"/>
    </location>
</feature>
<dbReference type="InterPro" id="IPR019931">
    <property type="entry name" value="LPXTG_anchor"/>
</dbReference>
<evidence type="ECO:0000256" key="4">
    <source>
        <dbReference type="ARBA" id="ARBA00023088"/>
    </source>
</evidence>
<dbReference type="STRING" id="67365.GCA_001704635_01293"/>
<dbReference type="NCBIfam" id="TIGR01167">
    <property type="entry name" value="LPXTG_anchor"/>
    <property type="match status" value="1"/>
</dbReference>
<keyword evidence="3 7" id="KW-0732">Signal</keyword>
<keyword evidence="1" id="KW-0134">Cell wall</keyword>
<dbReference type="InterPro" id="IPR048202">
    <property type="entry name" value="SCO1860-like"/>
</dbReference>
<keyword evidence="4" id="KW-0572">Peptidoglycan-anchor</keyword>
<evidence type="ECO:0000313" key="9">
    <source>
        <dbReference type="EMBL" id="OMI37466.1"/>
    </source>
</evidence>
<evidence type="ECO:0000256" key="6">
    <source>
        <dbReference type="SAM" id="Phobius"/>
    </source>
</evidence>
<sequence length="317" mass="31125">MSCSTNTYSGMPARRLAAATAAAAVTVLGLLPASAAHATDGDGKAGEAAKTSTHQTGGAGAAVLRADLTVSTLNKTVKAPLALALNEVRAPASANKTALSATLDGVEGGKPFNVLRADVATARGTVDKSRAEGYANLAHAKVHLPGLPAVPLIEVQQVTSKAVCKAGKRPTAQSNVLGDVVVLGKKATLSSSGTTTVDVPAVGTVRLDLSRTATTSRTAAATALELNVSVNPLKLNVSEVEGKVTLAEATCEAPGAPGSGIGSQAAPGPKKPEHLAETGGSSATPYLVAGGAALLALGGGAVVLGRRRRGAGAGDGV</sequence>
<keyword evidence="2" id="KW-0964">Secreted</keyword>
<evidence type="ECO:0000256" key="2">
    <source>
        <dbReference type="ARBA" id="ARBA00022525"/>
    </source>
</evidence>
<dbReference type="NCBIfam" id="NF041528">
    <property type="entry name" value="strep_LAETG"/>
    <property type="match status" value="1"/>
</dbReference>
<dbReference type="EMBL" id="ASQP01000289">
    <property type="protein sequence ID" value="OMI37466.1"/>
    <property type="molecule type" value="Genomic_DNA"/>
</dbReference>
<evidence type="ECO:0000259" key="8">
    <source>
        <dbReference type="PROSITE" id="PS50847"/>
    </source>
</evidence>
<gene>
    <name evidence="9" type="ORF">SPAR_20920</name>
</gene>
<feature type="transmembrane region" description="Helical" evidence="6">
    <location>
        <begin position="286"/>
        <end position="304"/>
    </location>
</feature>
<evidence type="ECO:0000256" key="5">
    <source>
        <dbReference type="SAM" id="MobiDB-lite"/>
    </source>
</evidence>